<feature type="domain" description="RmlD-like substrate binding" evidence="1">
    <location>
        <begin position="4"/>
        <end position="245"/>
    </location>
</feature>
<dbReference type="SUPFAM" id="SSF51735">
    <property type="entry name" value="NAD(P)-binding Rossmann-fold domains"/>
    <property type="match status" value="1"/>
</dbReference>
<gene>
    <name evidence="2" type="ORF">GTO89_08180</name>
</gene>
<evidence type="ECO:0000259" key="1">
    <source>
        <dbReference type="Pfam" id="PF04321"/>
    </source>
</evidence>
<dbReference type="Gene3D" id="3.40.50.720">
    <property type="entry name" value="NAD(P)-binding Rossmann-like Domain"/>
    <property type="match status" value="1"/>
</dbReference>
<comment type="caution">
    <text evidence="2">The sequence shown here is derived from an EMBL/GenBank/DDBJ whole genome shotgun (WGS) entry which is preliminary data.</text>
</comment>
<sequence>MTKRVLLTGVTGYVGGLVGRWLDGRYDWTGVSARCAAGPRRIPCDLTDPAALAALARQVKPDVIIHAAGVKNIGLCERDPALADAVNRQSTSNLLTAFPDARVIYISTDYVFDGVRGRYQETDPPEPTTVYGRSKRAAEREGLSRSDCFFVLRLAALYDREATFLQFLDTSLSKEEPVDCYHDAYYSPTFYADFLHILGALIDGESFQRRVYHVCGERLSRFAFASAYAQVFGHPADLIRPVSLQGAGGFLFPDLSLCDQRTREEFGLERTSVRRSLEAIWKEKGEE</sequence>
<evidence type="ECO:0000313" key="2">
    <source>
        <dbReference type="EMBL" id="MZP43011.1"/>
    </source>
</evidence>
<name>A0A845LBR4_HELGE</name>
<dbReference type="PANTHER" id="PTHR43242">
    <property type="entry name" value="NAD(P)-BINDING ROSSMANN-FOLD SUPERFAMILY PROTEIN"/>
    <property type="match status" value="1"/>
</dbReference>
<evidence type="ECO:0000313" key="3">
    <source>
        <dbReference type="Proteomes" id="UP000471031"/>
    </source>
</evidence>
<keyword evidence="3" id="KW-1185">Reference proteome</keyword>
<dbReference type="AlphaFoldDB" id="A0A845LBR4"/>
<dbReference type="RefSeq" id="WP_161261588.1">
    <property type="nucleotide sequence ID" value="NZ_JAFBDC010000005.1"/>
</dbReference>
<dbReference type="Pfam" id="PF04321">
    <property type="entry name" value="RmlD_sub_bind"/>
    <property type="match status" value="1"/>
</dbReference>
<reference evidence="2 3" key="1">
    <citation type="submission" date="2020-01" db="EMBL/GenBank/DDBJ databases">
        <title>Whole genome sequence of Heliobacterium gestii DSM 11169.</title>
        <authorList>
            <person name="Kyndt J.A."/>
            <person name="Meyer T.E."/>
        </authorList>
    </citation>
    <scope>NUCLEOTIDE SEQUENCE [LARGE SCALE GENOMIC DNA]</scope>
    <source>
        <strain evidence="2 3">DSM 11169</strain>
    </source>
</reference>
<dbReference type="PANTHER" id="PTHR43242:SF1">
    <property type="entry name" value="NAD(P)-BINDING ROSSMANN-FOLD SUPERFAMILY PROTEIN"/>
    <property type="match status" value="1"/>
</dbReference>
<organism evidence="2 3">
    <name type="scientific">Heliomicrobium gestii</name>
    <name type="common">Heliobacterium gestii</name>
    <dbReference type="NCBI Taxonomy" id="2699"/>
    <lineage>
        <taxon>Bacteria</taxon>
        <taxon>Bacillati</taxon>
        <taxon>Bacillota</taxon>
        <taxon>Clostridia</taxon>
        <taxon>Eubacteriales</taxon>
        <taxon>Heliobacteriaceae</taxon>
        <taxon>Heliomicrobium</taxon>
    </lineage>
</organism>
<protein>
    <submittedName>
        <fullName evidence="2">Sugar nucleotide-binding protein</fullName>
    </submittedName>
</protein>
<dbReference type="CDD" id="cd05254">
    <property type="entry name" value="dTDP_HR_like_SDR_e"/>
    <property type="match status" value="1"/>
</dbReference>
<dbReference type="EMBL" id="WXEX01000006">
    <property type="protein sequence ID" value="MZP43011.1"/>
    <property type="molecule type" value="Genomic_DNA"/>
</dbReference>
<proteinExistence type="predicted"/>
<dbReference type="Proteomes" id="UP000471031">
    <property type="component" value="Unassembled WGS sequence"/>
</dbReference>
<dbReference type="OrthoDB" id="9803892at2"/>
<dbReference type="InterPro" id="IPR036291">
    <property type="entry name" value="NAD(P)-bd_dom_sf"/>
</dbReference>
<accession>A0A845LBR4</accession>
<dbReference type="InterPro" id="IPR029903">
    <property type="entry name" value="RmlD-like-bd"/>
</dbReference>